<dbReference type="EMBL" id="FPJW01000008">
    <property type="protein sequence ID" value="SFX61562.1"/>
    <property type="molecule type" value="Genomic_DNA"/>
</dbReference>
<dbReference type="Gene3D" id="3.20.20.140">
    <property type="entry name" value="Metal-dependent hydrolases"/>
    <property type="match status" value="1"/>
</dbReference>
<dbReference type="RefSeq" id="WP_072326563.1">
    <property type="nucleotide sequence ID" value="NZ_FPJW01000008.1"/>
</dbReference>
<name>A0A1K1YHS9_9GAMM</name>
<dbReference type="NCBIfam" id="TIGR02967">
    <property type="entry name" value="guan_deamin"/>
    <property type="match status" value="1"/>
</dbReference>
<dbReference type="FunFam" id="3.20.20.140:FF:000022">
    <property type="entry name" value="Guanine deaminase"/>
    <property type="match status" value="1"/>
</dbReference>
<keyword evidence="4 8" id="KW-0479">Metal-binding</keyword>
<comment type="cofactor">
    <cofactor evidence="8">
        <name>Zn(2+)</name>
        <dbReference type="ChEBI" id="CHEBI:29105"/>
    </cofactor>
    <text evidence="8">Binds 1 zinc ion per subunit.</text>
</comment>
<dbReference type="GO" id="GO:0005829">
    <property type="term" value="C:cytosol"/>
    <property type="evidence" value="ECO:0007669"/>
    <property type="project" value="TreeGrafter"/>
</dbReference>
<evidence type="ECO:0000313" key="11">
    <source>
        <dbReference type="Proteomes" id="UP000182350"/>
    </source>
</evidence>
<dbReference type="NCBIfam" id="NF006679">
    <property type="entry name" value="PRK09228.1"/>
    <property type="match status" value="1"/>
</dbReference>
<organism evidence="10 11">
    <name type="scientific">Marinospirillum alkaliphilum DSM 21637</name>
    <dbReference type="NCBI Taxonomy" id="1122209"/>
    <lineage>
        <taxon>Bacteria</taxon>
        <taxon>Pseudomonadati</taxon>
        <taxon>Pseudomonadota</taxon>
        <taxon>Gammaproteobacteria</taxon>
        <taxon>Oceanospirillales</taxon>
        <taxon>Oceanospirillaceae</taxon>
        <taxon>Marinospirillum</taxon>
    </lineage>
</organism>
<evidence type="ECO:0000259" key="9">
    <source>
        <dbReference type="Pfam" id="PF01979"/>
    </source>
</evidence>
<dbReference type="OrthoDB" id="9787621at2"/>
<comment type="function">
    <text evidence="8">Catalyzes the hydrolytic deamination of guanine, producing xanthine and ammonia.</text>
</comment>
<evidence type="ECO:0000313" key="10">
    <source>
        <dbReference type="EMBL" id="SFX61562.1"/>
    </source>
</evidence>
<keyword evidence="6 8" id="KW-0862">Zinc</keyword>
<dbReference type="GO" id="GO:0008270">
    <property type="term" value="F:zinc ion binding"/>
    <property type="evidence" value="ECO:0007669"/>
    <property type="project" value="UniProtKB-UniRule"/>
</dbReference>
<sequence length="437" mass="48524">MVTPPIDAANTPSSIQILRGEMLDFADGLRHWPDGLLLIRNGRIEALGHASDLLPQIAPDQLVESFTGLLLPGFIDTHIHYPQTGIIASHGEQLLDWLNRYTFPREMAFANPQLAAEEANFFLDQLARNGTTTAVVYPTVHPVSVDALCNAAQARHQTILTGKVMMDRFAPPELLDTPDSAYHDSKALIERWHGQGRLKYVLTPRFAPTSSPEQLTRVGQLRREHPEVYLQTHLSENLKEVAWVKELYPKAKDYLDVYDHYGLLGERSLFGHCIHLSDREWQQMAASGSVIAFCPTSNLFLGSGLFDLERCHREQIRLSLATDVGGGTSFSLLTTLGEAYKVARLQGADLNPQQAFYQITLGNARALGLEQQIGSLEPGKYADLVLLDTAATPLLNKRCQLAETLEEKLFALMFLGGEQAIAATWVAGQRLYARKTV</sequence>
<comment type="catalytic activity">
    <reaction evidence="8">
        <text>guanine + H2O + H(+) = xanthine + NH4(+)</text>
        <dbReference type="Rhea" id="RHEA:14665"/>
        <dbReference type="ChEBI" id="CHEBI:15377"/>
        <dbReference type="ChEBI" id="CHEBI:15378"/>
        <dbReference type="ChEBI" id="CHEBI:16235"/>
        <dbReference type="ChEBI" id="CHEBI:17712"/>
        <dbReference type="ChEBI" id="CHEBI:28938"/>
        <dbReference type="EC" id="3.5.4.3"/>
    </reaction>
</comment>
<dbReference type="InterPro" id="IPR032466">
    <property type="entry name" value="Metal_Hydrolase"/>
</dbReference>
<dbReference type="UniPathway" id="UPA00603">
    <property type="reaction ID" value="UER00660"/>
</dbReference>
<reference evidence="10 11" key="1">
    <citation type="submission" date="2016-11" db="EMBL/GenBank/DDBJ databases">
        <authorList>
            <person name="Jaros S."/>
            <person name="Januszkiewicz K."/>
            <person name="Wedrychowicz H."/>
        </authorList>
    </citation>
    <scope>NUCLEOTIDE SEQUENCE [LARGE SCALE GENOMIC DNA]</scope>
    <source>
        <strain evidence="10 11">DSM 21637</strain>
    </source>
</reference>
<evidence type="ECO:0000256" key="7">
    <source>
        <dbReference type="NCBIfam" id="TIGR02967"/>
    </source>
</evidence>
<feature type="domain" description="Amidohydrolase-related" evidence="9">
    <location>
        <begin position="70"/>
        <end position="430"/>
    </location>
</feature>
<keyword evidence="11" id="KW-1185">Reference proteome</keyword>
<dbReference type="SUPFAM" id="SSF51338">
    <property type="entry name" value="Composite domain of metallo-dependent hydrolases"/>
    <property type="match status" value="1"/>
</dbReference>
<protein>
    <recommendedName>
        <fullName evidence="3 7">Guanine deaminase</fullName>
        <shortName evidence="8">Guanase</shortName>
        <ecNumber evidence="3 7">3.5.4.3</ecNumber>
    </recommendedName>
    <alternativeName>
        <fullName evidence="8">Guanine aminohydrolase</fullName>
    </alternativeName>
</protein>
<comment type="pathway">
    <text evidence="1 8">Purine metabolism; guanine degradation; xanthine from guanine: step 1/1.</text>
</comment>
<dbReference type="Proteomes" id="UP000182350">
    <property type="component" value="Unassembled WGS sequence"/>
</dbReference>
<dbReference type="GO" id="GO:0008892">
    <property type="term" value="F:guanine deaminase activity"/>
    <property type="evidence" value="ECO:0007669"/>
    <property type="project" value="UniProtKB-UniRule"/>
</dbReference>
<keyword evidence="5 8" id="KW-0378">Hydrolase</keyword>
<evidence type="ECO:0000256" key="8">
    <source>
        <dbReference type="RuleBase" id="RU366009"/>
    </source>
</evidence>
<evidence type="ECO:0000256" key="1">
    <source>
        <dbReference type="ARBA" id="ARBA00004984"/>
    </source>
</evidence>
<dbReference type="Pfam" id="PF01979">
    <property type="entry name" value="Amidohydro_1"/>
    <property type="match status" value="1"/>
</dbReference>
<evidence type="ECO:0000256" key="5">
    <source>
        <dbReference type="ARBA" id="ARBA00022801"/>
    </source>
</evidence>
<evidence type="ECO:0000256" key="3">
    <source>
        <dbReference type="ARBA" id="ARBA00012781"/>
    </source>
</evidence>
<dbReference type="EC" id="3.5.4.3" evidence="3 7"/>
<dbReference type="PANTHER" id="PTHR11271">
    <property type="entry name" value="GUANINE DEAMINASE"/>
    <property type="match status" value="1"/>
</dbReference>
<gene>
    <name evidence="10" type="ORF">SAMN02745752_02259</name>
</gene>
<dbReference type="CDD" id="cd01303">
    <property type="entry name" value="GDEase"/>
    <property type="match status" value="1"/>
</dbReference>
<evidence type="ECO:0000256" key="6">
    <source>
        <dbReference type="ARBA" id="ARBA00022833"/>
    </source>
</evidence>
<accession>A0A1K1YHS9</accession>
<evidence type="ECO:0000256" key="2">
    <source>
        <dbReference type="ARBA" id="ARBA00006745"/>
    </source>
</evidence>
<dbReference type="SUPFAM" id="SSF51556">
    <property type="entry name" value="Metallo-dependent hydrolases"/>
    <property type="match status" value="1"/>
</dbReference>
<dbReference type="InterPro" id="IPR006680">
    <property type="entry name" value="Amidohydro-rel"/>
</dbReference>
<dbReference type="AlphaFoldDB" id="A0A1K1YHS9"/>
<dbReference type="STRING" id="1122209.SAMN02745752_02259"/>
<dbReference type="InterPro" id="IPR011059">
    <property type="entry name" value="Metal-dep_hydrolase_composite"/>
</dbReference>
<dbReference type="GO" id="GO:0006147">
    <property type="term" value="P:guanine catabolic process"/>
    <property type="evidence" value="ECO:0007669"/>
    <property type="project" value="UniProtKB-UniRule"/>
</dbReference>
<dbReference type="InterPro" id="IPR014311">
    <property type="entry name" value="Guanine_deaminase"/>
</dbReference>
<evidence type="ECO:0000256" key="4">
    <source>
        <dbReference type="ARBA" id="ARBA00022723"/>
    </source>
</evidence>
<dbReference type="Gene3D" id="2.30.40.10">
    <property type="entry name" value="Urease, subunit C, domain 1"/>
    <property type="match status" value="1"/>
</dbReference>
<comment type="similarity">
    <text evidence="2 8">Belongs to the metallo-dependent hydrolases superfamily. ATZ/TRZ family.</text>
</comment>
<proteinExistence type="inferred from homology"/>
<dbReference type="PANTHER" id="PTHR11271:SF6">
    <property type="entry name" value="GUANINE DEAMINASE"/>
    <property type="match status" value="1"/>
</dbReference>
<dbReference type="InterPro" id="IPR051607">
    <property type="entry name" value="Metallo-dep_hydrolases"/>
</dbReference>